<dbReference type="SUPFAM" id="SSF48726">
    <property type="entry name" value="Immunoglobulin"/>
    <property type="match status" value="2"/>
</dbReference>
<protein>
    <submittedName>
        <fullName evidence="3">CD4-1 molecule</fullName>
    </submittedName>
</protein>
<evidence type="ECO:0000313" key="4">
    <source>
        <dbReference type="Proteomes" id="UP000472265"/>
    </source>
</evidence>
<reference evidence="3" key="3">
    <citation type="submission" date="2025-09" db="UniProtKB">
        <authorList>
            <consortium name="Ensembl"/>
        </authorList>
    </citation>
    <scope>IDENTIFICATION</scope>
</reference>
<keyword evidence="1" id="KW-1133">Transmembrane helix</keyword>
<dbReference type="PROSITE" id="PS50835">
    <property type="entry name" value="IG_LIKE"/>
    <property type="match status" value="2"/>
</dbReference>
<dbReference type="InterPro" id="IPR036179">
    <property type="entry name" value="Ig-like_dom_sf"/>
</dbReference>
<reference evidence="3" key="2">
    <citation type="submission" date="2025-08" db="UniProtKB">
        <authorList>
            <consortium name="Ensembl"/>
        </authorList>
    </citation>
    <scope>IDENTIFICATION</scope>
</reference>
<dbReference type="InterPro" id="IPR003599">
    <property type="entry name" value="Ig_sub"/>
</dbReference>
<dbReference type="PANTHER" id="PTHR11422">
    <property type="entry name" value="T-CELL SURFACE GLYCOPROTEIN CD4"/>
    <property type="match status" value="1"/>
</dbReference>
<feature type="domain" description="Ig-like" evidence="2">
    <location>
        <begin position="235"/>
        <end position="354"/>
    </location>
</feature>
<keyword evidence="4" id="KW-1185">Reference proteome</keyword>
<dbReference type="PANTHER" id="PTHR11422:SF0">
    <property type="entry name" value="T-CELL SURFACE GLYCOPROTEIN CD4"/>
    <property type="match status" value="1"/>
</dbReference>
<dbReference type="Gene3D" id="2.60.40.10">
    <property type="entry name" value="Immunoglobulins"/>
    <property type="match status" value="3"/>
</dbReference>
<name>A0A671YI81_SPAAU</name>
<feature type="transmembrane region" description="Helical" evidence="1">
    <location>
        <begin position="451"/>
        <end position="475"/>
    </location>
</feature>
<dbReference type="SMART" id="SM00409">
    <property type="entry name" value="IG"/>
    <property type="match status" value="3"/>
</dbReference>
<gene>
    <name evidence="3" type="primary">cd4-1</name>
</gene>
<reference evidence="3" key="1">
    <citation type="submission" date="2021-04" db="EMBL/GenBank/DDBJ databases">
        <authorList>
            <consortium name="Wellcome Sanger Institute Data Sharing"/>
        </authorList>
    </citation>
    <scope>NUCLEOTIDE SEQUENCE [LARGE SCALE GENOMIC DNA]</scope>
</reference>
<evidence type="ECO:0000259" key="2">
    <source>
        <dbReference type="PROSITE" id="PS50835"/>
    </source>
</evidence>
<dbReference type="InterPro" id="IPR013783">
    <property type="entry name" value="Ig-like_fold"/>
</dbReference>
<dbReference type="GeneTree" id="ENSGT00390000001745"/>
<evidence type="ECO:0000256" key="1">
    <source>
        <dbReference type="SAM" id="Phobius"/>
    </source>
</evidence>
<dbReference type="InterPro" id="IPR007110">
    <property type="entry name" value="Ig-like_dom"/>
</dbReference>
<keyword evidence="1" id="KW-0812">Transmembrane</keyword>
<dbReference type="Ensembl" id="ENSSAUT00010065270.1">
    <property type="protein sequence ID" value="ENSSAUP00010062239.1"/>
    <property type="gene ID" value="ENSSAUG00010025113.1"/>
</dbReference>
<feature type="domain" description="Ig-like" evidence="2">
    <location>
        <begin position="133"/>
        <end position="229"/>
    </location>
</feature>
<dbReference type="InParanoid" id="A0A671YI81"/>
<evidence type="ECO:0000313" key="3">
    <source>
        <dbReference type="Ensembl" id="ENSSAUP00010062239.1"/>
    </source>
</evidence>
<keyword evidence="1" id="KW-0472">Membrane</keyword>
<organism evidence="3 4">
    <name type="scientific">Sparus aurata</name>
    <name type="common">Gilthead sea bream</name>
    <dbReference type="NCBI Taxonomy" id="8175"/>
    <lineage>
        <taxon>Eukaryota</taxon>
        <taxon>Metazoa</taxon>
        <taxon>Chordata</taxon>
        <taxon>Craniata</taxon>
        <taxon>Vertebrata</taxon>
        <taxon>Euteleostomi</taxon>
        <taxon>Actinopterygii</taxon>
        <taxon>Neopterygii</taxon>
        <taxon>Teleostei</taxon>
        <taxon>Neoteleostei</taxon>
        <taxon>Acanthomorphata</taxon>
        <taxon>Eupercaria</taxon>
        <taxon>Spariformes</taxon>
        <taxon>Sparidae</taxon>
        <taxon>Sparus</taxon>
    </lineage>
</organism>
<dbReference type="AlphaFoldDB" id="A0A671YI81"/>
<accession>A0A671YI81</accession>
<dbReference type="Proteomes" id="UP000472265">
    <property type="component" value="Chromosome 17"/>
</dbReference>
<proteinExistence type="predicted"/>
<sequence>MRSCSFPLPIVGEGGATALKKKVCLINIQHFHPTPHPFMTEMRNLIQPALILLSVLMSTTGTDEVIYAQVNDMVTLEPPKTYSPTEHYLYWSFGGLELAWRNPIGGSGLNLEMMKWKDILIWSGNSLIITKIPQGQFGTFTCTLGRDKIEKNLSMNQTSPLLPGDRVSLTCDAEKPHSLKSPQIHWLNPQGVRIFGYQQTVTATGLHNGEWTCVVTNDNKEKRAKIKVTVVDLSPAPTSPLYTSKSQPLTIPCSIPSGISWEQVKAKGVQGVHWDYFPNTGLSHISGDPQRLFSLSLNDTLRWQPDRSRGLTPVSSLIKGNLSLFINKAKEEDRGDYVCTMKFRNGVTLKRTVQVNVLQIISSPETDLISGQQLNLTCSLGRLLSSDLQLKLIPPEQSALQLLTSDREPALLNIPEVGTGDSGKWRCELWQRSARLTYAVIALKIEPKLSVWMLIIICSVTVIVLLLLVLVFILCHRRQVQLNHPYSYVLDHTGWH</sequence>